<reference evidence="1 2" key="1">
    <citation type="submission" date="2021-06" db="EMBL/GenBank/DDBJ databases">
        <title>Caerostris extrusa draft genome.</title>
        <authorList>
            <person name="Kono N."/>
            <person name="Arakawa K."/>
        </authorList>
    </citation>
    <scope>NUCLEOTIDE SEQUENCE [LARGE SCALE GENOMIC DNA]</scope>
</reference>
<feature type="non-terminal residue" evidence="1">
    <location>
        <position position="1"/>
    </location>
</feature>
<accession>A0AAV4NGA5</accession>
<proteinExistence type="predicted"/>
<dbReference type="EMBL" id="BPLR01020893">
    <property type="protein sequence ID" value="GIX83683.1"/>
    <property type="molecule type" value="Genomic_DNA"/>
</dbReference>
<evidence type="ECO:0000313" key="1">
    <source>
        <dbReference type="EMBL" id="GIX83683.1"/>
    </source>
</evidence>
<comment type="caution">
    <text evidence="1">The sequence shown here is derived from an EMBL/GenBank/DDBJ whole genome shotgun (WGS) entry which is preliminary data.</text>
</comment>
<dbReference type="Proteomes" id="UP001054945">
    <property type="component" value="Unassembled WGS sequence"/>
</dbReference>
<organism evidence="1 2">
    <name type="scientific">Caerostris extrusa</name>
    <name type="common">Bark spider</name>
    <name type="synonym">Caerostris bankana</name>
    <dbReference type="NCBI Taxonomy" id="172846"/>
    <lineage>
        <taxon>Eukaryota</taxon>
        <taxon>Metazoa</taxon>
        <taxon>Ecdysozoa</taxon>
        <taxon>Arthropoda</taxon>
        <taxon>Chelicerata</taxon>
        <taxon>Arachnida</taxon>
        <taxon>Araneae</taxon>
        <taxon>Araneomorphae</taxon>
        <taxon>Entelegynae</taxon>
        <taxon>Araneoidea</taxon>
        <taxon>Araneidae</taxon>
        <taxon>Caerostris</taxon>
    </lineage>
</organism>
<protein>
    <submittedName>
        <fullName evidence="1">Uncharacterized protein</fullName>
    </submittedName>
</protein>
<keyword evidence="2" id="KW-1185">Reference proteome</keyword>
<name>A0AAV4NGA5_CAEEX</name>
<dbReference type="AlphaFoldDB" id="A0AAV4NGA5"/>
<sequence>IIRNVPGEVFLDVYPLYHQRRLECLKIPRLKKRTVIGPLPGRLRIRLTSLKRIWNIPGSSVMDSRMDKQKKQMEFFKGSKVPKEV</sequence>
<gene>
    <name evidence="1" type="ORF">CEXT_134771</name>
</gene>
<evidence type="ECO:0000313" key="2">
    <source>
        <dbReference type="Proteomes" id="UP001054945"/>
    </source>
</evidence>